<name>A0A2M9C0I6_9MICO</name>
<dbReference type="InterPro" id="IPR009057">
    <property type="entry name" value="Homeodomain-like_sf"/>
</dbReference>
<organism evidence="7 8">
    <name type="scientific">Compostimonas suwonensis</name>
    <dbReference type="NCBI Taxonomy" id="1048394"/>
    <lineage>
        <taxon>Bacteria</taxon>
        <taxon>Bacillati</taxon>
        <taxon>Actinomycetota</taxon>
        <taxon>Actinomycetes</taxon>
        <taxon>Micrococcales</taxon>
        <taxon>Microbacteriaceae</taxon>
        <taxon>Compostimonas</taxon>
    </lineage>
</organism>
<dbReference type="GO" id="GO:0003700">
    <property type="term" value="F:DNA-binding transcription factor activity"/>
    <property type="evidence" value="ECO:0007669"/>
    <property type="project" value="TreeGrafter"/>
</dbReference>
<feature type="domain" description="HTH tetR-type" evidence="6">
    <location>
        <begin position="8"/>
        <end position="68"/>
    </location>
</feature>
<gene>
    <name evidence="7" type="ORF">CLV54_1533</name>
</gene>
<dbReference type="EMBL" id="PGFB01000002">
    <property type="protein sequence ID" value="PJJ63856.1"/>
    <property type="molecule type" value="Genomic_DNA"/>
</dbReference>
<evidence type="ECO:0000256" key="1">
    <source>
        <dbReference type="ARBA" id="ARBA00023015"/>
    </source>
</evidence>
<proteinExistence type="predicted"/>
<dbReference type="InterPro" id="IPR050109">
    <property type="entry name" value="HTH-type_TetR-like_transc_reg"/>
</dbReference>
<feature type="compositionally biased region" description="Polar residues" evidence="5">
    <location>
        <begin position="201"/>
        <end position="210"/>
    </location>
</feature>
<feature type="region of interest" description="Disordered" evidence="5">
    <location>
        <begin position="193"/>
        <end position="216"/>
    </location>
</feature>
<dbReference type="PANTHER" id="PTHR30055:SF234">
    <property type="entry name" value="HTH-TYPE TRANSCRIPTIONAL REGULATOR BETI"/>
    <property type="match status" value="1"/>
</dbReference>
<keyword evidence="8" id="KW-1185">Reference proteome</keyword>
<accession>A0A2M9C0I6</accession>
<evidence type="ECO:0000313" key="8">
    <source>
        <dbReference type="Proteomes" id="UP000230161"/>
    </source>
</evidence>
<evidence type="ECO:0000256" key="2">
    <source>
        <dbReference type="ARBA" id="ARBA00023125"/>
    </source>
</evidence>
<dbReference type="InterPro" id="IPR001647">
    <property type="entry name" value="HTH_TetR"/>
</dbReference>
<evidence type="ECO:0000256" key="4">
    <source>
        <dbReference type="PROSITE-ProRule" id="PRU00335"/>
    </source>
</evidence>
<dbReference type="GO" id="GO:0000976">
    <property type="term" value="F:transcription cis-regulatory region binding"/>
    <property type="evidence" value="ECO:0007669"/>
    <property type="project" value="TreeGrafter"/>
</dbReference>
<keyword evidence="3" id="KW-0804">Transcription</keyword>
<dbReference type="PROSITE" id="PS50977">
    <property type="entry name" value="HTH_TETR_2"/>
    <property type="match status" value="1"/>
</dbReference>
<evidence type="ECO:0000313" key="7">
    <source>
        <dbReference type="EMBL" id="PJJ63856.1"/>
    </source>
</evidence>
<dbReference type="SUPFAM" id="SSF46689">
    <property type="entry name" value="Homeodomain-like"/>
    <property type="match status" value="1"/>
</dbReference>
<dbReference type="PANTHER" id="PTHR30055">
    <property type="entry name" value="HTH-TYPE TRANSCRIPTIONAL REGULATOR RUTR"/>
    <property type="match status" value="1"/>
</dbReference>
<reference evidence="7 8" key="1">
    <citation type="submission" date="2017-11" db="EMBL/GenBank/DDBJ databases">
        <title>Genomic Encyclopedia of Archaeal and Bacterial Type Strains, Phase II (KMG-II): From Individual Species to Whole Genera.</title>
        <authorList>
            <person name="Goeker M."/>
        </authorList>
    </citation>
    <scope>NUCLEOTIDE SEQUENCE [LARGE SCALE GENOMIC DNA]</scope>
    <source>
        <strain evidence="7 8">DSM 25625</strain>
    </source>
</reference>
<dbReference type="Pfam" id="PF00440">
    <property type="entry name" value="TetR_N"/>
    <property type="match status" value="1"/>
</dbReference>
<dbReference type="Gene3D" id="1.10.357.10">
    <property type="entry name" value="Tetracycline Repressor, domain 2"/>
    <property type="match status" value="1"/>
</dbReference>
<evidence type="ECO:0000259" key="6">
    <source>
        <dbReference type="PROSITE" id="PS50977"/>
    </source>
</evidence>
<sequence>MSRRLAPDVRRAEIIDTTMRLIAEDGPHGLSLRSVARRCEMSAPGLMHHFPTLRDLLRAVVEERARIGREAIAEIVREAGDGLTLQMLADALIRFYYTDKAAETRNFDALEAESLAPGHPAHGIYPRSAIQPLPITRRLAERDFEDPDAALTMLSLLADALRSRWLRDLEPVDRWNEWVASRDHVFGTLERRHKHELPAPDTTSDTSHPDNLSPDR</sequence>
<dbReference type="Proteomes" id="UP000230161">
    <property type="component" value="Unassembled WGS sequence"/>
</dbReference>
<keyword evidence="2 4" id="KW-0238">DNA-binding</keyword>
<dbReference type="AlphaFoldDB" id="A0A2M9C0I6"/>
<feature type="DNA-binding region" description="H-T-H motif" evidence="4">
    <location>
        <begin position="31"/>
        <end position="50"/>
    </location>
</feature>
<keyword evidence="1" id="KW-0805">Transcription regulation</keyword>
<comment type="caution">
    <text evidence="7">The sequence shown here is derived from an EMBL/GenBank/DDBJ whole genome shotgun (WGS) entry which is preliminary data.</text>
</comment>
<evidence type="ECO:0000256" key="3">
    <source>
        <dbReference type="ARBA" id="ARBA00023163"/>
    </source>
</evidence>
<evidence type="ECO:0000256" key="5">
    <source>
        <dbReference type="SAM" id="MobiDB-lite"/>
    </source>
</evidence>
<protein>
    <submittedName>
        <fullName evidence="7">AcrR family transcriptional regulator</fullName>
    </submittedName>
</protein>